<organism evidence="1 2">
    <name type="scientific">Caenorhabditis remanei</name>
    <name type="common">Caenorhabditis vulgaris</name>
    <dbReference type="NCBI Taxonomy" id="31234"/>
    <lineage>
        <taxon>Eukaryota</taxon>
        <taxon>Metazoa</taxon>
        <taxon>Ecdysozoa</taxon>
        <taxon>Nematoda</taxon>
        <taxon>Chromadorea</taxon>
        <taxon>Rhabditida</taxon>
        <taxon>Rhabditina</taxon>
        <taxon>Rhabditomorpha</taxon>
        <taxon>Rhabditoidea</taxon>
        <taxon>Rhabditidae</taxon>
        <taxon>Peloderinae</taxon>
        <taxon>Caenorhabditis</taxon>
    </lineage>
</organism>
<proteinExistence type="predicted"/>
<gene>
    <name evidence="1" type="ORF">GCK72_022071</name>
</gene>
<dbReference type="EMBL" id="WUAV01000006">
    <property type="protein sequence ID" value="KAF1745624.1"/>
    <property type="molecule type" value="Genomic_DNA"/>
</dbReference>
<protein>
    <submittedName>
        <fullName evidence="1">Uncharacterized protein</fullName>
    </submittedName>
</protein>
<reference evidence="1 2" key="1">
    <citation type="submission" date="2019-12" db="EMBL/GenBank/DDBJ databases">
        <title>Chromosome-level assembly of the Caenorhabditis remanei genome.</title>
        <authorList>
            <person name="Teterina A.A."/>
            <person name="Willis J.H."/>
            <person name="Phillips P.C."/>
        </authorList>
    </citation>
    <scope>NUCLEOTIDE SEQUENCE [LARGE SCALE GENOMIC DNA]</scope>
    <source>
        <strain evidence="1 2">PX506</strain>
        <tissue evidence="1">Whole organism</tissue>
    </source>
</reference>
<sequence length="388" mass="44648">MSQRWNLDLVLAGQVPDWAAKSLKIDGMHSNEGGKSLAEFPPELLVQIFQYVASPTCNSVPLHMDFFEAKNKMDLLTVLWLRNGEADCEKLVLFEISLPKGFNDTREVTVHKYGGTGTVCPSTHFKRVRKYNEEFQDIEPFEKIDQLFVVNTVLSEELLETVIRLDLTEASKITFEKISGFKFDEGVNLHQRIQQFFDDLNSPAIVYFHSNIFNAAATLLNQFNGEDAAFMEVEDTFVRAQIKQDFWNVGTYTKRHKNIRYATDDYKIGKFREHRTMNVIILGQHHSTVPDRKHGTRARLNAYWAELNEAYTQLTIFKTADEQNTGRDHLRMAFKLLKGKSKKSKMEILYHLKSVKKIIEDNGPFPARGKRVNRLAEEIEDCESGPST</sequence>
<dbReference type="RefSeq" id="XP_053578203.1">
    <property type="nucleotide sequence ID" value="XM_053734637.1"/>
</dbReference>
<dbReference type="GeneID" id="9801000"/>
<accession>A0A6A5FST1</accession>
<dbReference type="KEGG" id="crq:GCK72_022071"/>
<dbReference type="CTD" id="9801000"/>
<dbReference type="AlphaFoldDB" id="A0A6A5FST1"/>
<comment type="caution">
    <text evidence="1">The sequence shown here is derived from an EMBL/GenBank/DDBJ whole genome shotgun (WGS) entry which is preliminary data.</text>
</comment>
<evidence type="ECO:0000313" key="2">
    <source>
        <dbReference type="Proteomes" id="UP000483820"/>
    </source>
</evidence>
<name>A0A6A5FST1_CAERE</name>
<dbReference type="Proteomes" id="UP000483820">
    <property type="component" value="Chromosome X"/>
</dbReference>
<evidence type="ECO:0000313" key="1">
    <source>
        <dbReference type="EMBL" id="KAF1745624.1"/>
    </source>
</evidence>